<feature type="compositionally biased region" description="Acidic residues" evidence="1">
    <location>
        <begin position="29"/>
        <end position="41"/>
    </location>
</feature>
<reference evidence="2" key="1">
    <citation type="submission" date="2021-02" db="EMBL/GenBank/DDBJ databases">
        <authorList>
            <person name="Dougan E. K."/>
            <person name="Rhodes N."/>
            <person name="Thang M."/>
            <person name="Chan C."/>
        </authorList>
    </citation>
    <scope>NUCLEOTIDE SEQUENCE</scope>
</reference>
<feature type="compositionally biased region" description="Basic and acidic residues" evidence="1">
    <location>
        <begin position="329"/>
        <end position="338"/>
    </location>
</feature>
<evidence type="ECO:0000313" key="3">
    <source>
        <dbReference type="Proteomes" id="UP000626109"/>
    </source>
</evidence>
<dbReference type="EMBL" id="CAJNNW010032848">
    <property type="protein sequence ID" value="CAE8715716.1"/>
    <property type="molecule type" value="Genomic_DNA"/>
</dbReference>
<sequence>REPVAAHSRTNEAWWPPRGMSQPGLGDPLELDASDEDEEYEAAWDENLRGLKAELLGCSMDSANDMRLLECSDSASGYLDGTYSGHGGTQSMLEQTQAPAFLSSYLAKSRELLQGELLDGTGQQRQQENWWEEEPSASEAGAWEPPGEALRRGAGASLPGRWRRAGGGGAHAAEALLSLDERGEGSRGSSSSSFRQRHDFLGAAAAAAGKGFGGRSGAVRDCGVQCESWREEELSSSSSSSHSGRHPNNHRPNNNQPNNNNNNNNNDQPPHWNGNARHGATAIHREPVTANVNNNQQQERQQQQQQQRQQQQQQQQRQRQQRQQAPDQWWEHLPESPPRRRRAPGWGLEGAEEDAEPRSRPQGA</sequence>
<name>A0A813L3I7_POLGL</name>
<evidence type="ECO:0000256" key="1">
    <source>
        <dbReference type="SAM" id="MobiDB-lite"/>
    </source>
</evidence>
<organism evidence="2 3">
    <name type="scientific">Polarella glacialis</name>
    <name type="common">Dinoflagellate</name>
    <dbReference type="NCBI Taxonomy" id="89957"/>
    <lineage>
        <taxon>Eukaryota</taxon>
        <taxon>Sar</taxon>
        <taxon>Alveolata</taxon>
        <taxon>Dinophyceae</taxon>
        <taxon>Suessiales</taxon>
        <taxon>Suessiaceae</taxon>
        <taxon>Polarella</taxon>
    </lineage>
</organism>
<dbReference type="Proteomes" id="UP000626109">
    <property type="component" value="Unassembled WGS sequence"/>
</dbReference>
<comment type="caution">
    <text evidence="2">The sequence shown here is derived from an EMBL/GenBank/DDBJ whole genome shotgun (WGS) entry which is preliminary data.</text>
</comment>
<feature type="non-terminal residue" evidence="2">
    <location>
        <position position="1"/>
    </location>
</feature>
<feature type="non-terminal residue" evidence="2">
    <location>
        <position position="364"/>
    </location>
</feature>
<accession>A0A813L3I7</accession>
<proteinExistence type="predicted"/>
<feature type="compositionally biased region" description="Low complexity" evidence="1">
    <location>
        <begin position="296"/>
        <end position="324"/>
    </location>
</feature>
<feature type="region of interest" description="Disordered" evidence="1">
    <location>
        <begin position="208"/>
        <end position="364"/>
    </location>
</feature>
<feature type="region of interest" description="Disordered" evidence="1">
    <location>
        <begin position="121"/>
        <end position="195"/>
    </location>
</feature>
<evidence type="ECO:0000313" key="2">
    <source>
        <dbReference type="EMBL" id="CAE8715716.1"/>
    </source>
</evidence>
<feature type="region of interest" description="Disordered" evidence="1">
    <location>
        <begin position="1"/>
        <end position="41"/>
    </location>
</feature>
<protein>
    <submittedName>
        <fullName evidence="2">Uncharacterized protein</fullName>
    </submittedName>
</protein>
<gene>
    <name evidence="2" type="ORF">PGLA2088_LOCUS38719</name>
</gene>
<feature type="compositionally biased region" description="Low complexity" evidence="1">
    <location>
        <begin position="250"/>
        <end position="275"/>
    </location>
</feature>
<dbReference type="AlphaFoldDB" id="A0A813L3I7"/>